<dbReference type="InterPro" id="IPR029055">
    <property type="entry name" value="Ntn_hydrolases_N"/>
</dbReference>
<dbReference type="Gene3D" id="3.60.20.10">
    <property type="entry name" value="Glutamine Phosphoribosylpyrophosphate, subunit 1, domain 1"/>
    <property type="match status" value="1"/>
</dbReference>
<accession>A0A1G7T1H0</accession>
<dbReference type="PANTHER" id="PTHR39328">
    <property type="entry name" value="BLL2871 PROTEIN"/>
    <property type="match status" value="1"/>
</dbReference>
<dbReference type="GO" id="GO:0016787">
    <property type="term" value="F:hydrolase activity"/>
    <property type="evidence" value="ECO:0007669"/>
    <property type="project" value="UniProtKB-KW"/>
</dbReference>
<protein>
    <submittedName>
        <fullName evidence="1">Uncharacterized conserved protein, Ntn-hydrolase superfamily</fullName>
    </submittedName>
</protein>
<organism evidence="1 2">
    <name type="scientific">Sulfitobacter delicatus</name>
    <dbReference type="NCBI Taxonomy" id="218672"/>
    <lineage>
        <taxon>Bacteria</taxon>
        <taxon>Pseudomonadati</taxon>
        <taxon>Pseudomonadota</taxon>
        <taxon>Alphaproteobacteria</taxon>
        <taxon>Rhodobacterales</taxon>
        <taxon>Roseobacteraceae</taxon>
        <taxon>Sulfitobacter</taxon>
    </lineage>
</organism>
<keyword evidence="2" id="KW-1185">Reference proteome</keyword>
<dbReference type="RefSeq" id="WP_093742494.1">
    <property type="nucleotide sequence ID" value="NZ_FNBP01000006.1"/>
</dbReference>
<dbReference type="Proteomes" id="UP000199399">
    <property type="component" value="Unassembled WGS sequence"/>
</dbReference>
<dbReference type="STRING" id="218672.SAMN04489759_10658"/>
<gene>
    <name evidence="1" type="ORF">SAMN04489759_10658</name>
</gene>
<dbReference type="Pfam" id="PF06267">
    <property type="entry name" value="DUF1028"/>
    <property type="match status" value="1"/>
</dbReference>
<dbReference type="OrthoDB" id="9790012at2"/>
<dbReference type="PANTHER" id="PTHR39328:SF1">
    <property type="entry name" value="BLL2871 PROTEIN"/>
    <property type="match status" value="1"/>
</dbReference>
<dbReference type="AlphaFoldDB" id="A0A1G7T1H0"/>
<evidence type="ECO:0000313" key="1">
    <source>
        <dbReference type="EMBL" id="SDG29187.1"/>
    </source>
</evidence>
<evidence type="ECO:0000313" key="2">
    <source>
        <dbReference type="Proteomes" id="UP000199399"/>
    </source>
</evidence>
<reference evidence="2" key="1">
    <citation type="submission" date="2016-10" db="EMBL/GenBank/DDBJ databases">
        <authorList>
            <person name="Varghese N."/>
            <person name="Submissions S."/>
        </authorList>
    </citation>
    <scope>NUCLEOTIDE SEQUENCE [LARGE SCALE GENOMIC DNA]</scope>
    <source>
        <strain evidence="2">DSM 16477</strain>
    </source>
</reference>
<dbReference type="EMBL" id="FNBP01000006">
    <property type="protein sequence ID" value="SDG29187.1"/>
    <property type="molecule type" value="Genomic_DNA"/>
</dbReference>
<dbReference type="SUPFAM" id="SSF56235">
    <property type="entry name" value="N-terminal nucleophile aminohydrolases (Ntn hydrolases)"/>
    <property type="match status" value="1"/>
</dbReference>
<dbReference type="InterPro" id="IPR010430">
    <property type="entry name" value="DUF1028"/>
</dbReference>
<name>A0A1G7T1H0_9RHOB</name>
<sequence>MTYSIIARDPKTNEIGIAVASRFFACGAAVPYVGRRVAVATQAFVNPLWGTEGRRMLENGEPAEALIAEFAERDAGRDIRQCHMLDADGNFAAHTGIDCVDWAGHRTGTHHSVAGNMLTGPEVVEATFDTYAARSDLPMAERLLAAMRAGEEAGGDKRGRQAAGLVIHRGQDHAYLDLRVDDHGDPLGELDRLLEVAGERYLHVADAMPSLDNFSGTTDRAPIDAAILRAEEVRKAAGKPSRSLATDTVAKKE</sequence>
<keyword evidence="1" id="KW-0378">Hydrolase</keyword>
<proteinExistence type="predicted"/>